<sequence>MHDDRRLVEDRLARMLTTRIAPAKYAGSVPLDIEVWHVPDEPVPVSEALAADYQPVTVGQRWGAPWSTSWFRVTGTVPEQWRGHRVEAVIDLGFTRAQSGFQAEALAYDLTGKPIKGIAPRNNHVPITAEEVGLLLEAAANPDVLGGGMQPTPMGDKATAGKEPLYVLAGADVRLLDEEVWHLELDMEVLSQLMAELSISDPRRHEILRALERSMDAIDVADVSGTAEAARAELAGVLSRPAHASAHTLSAVGHAHIDSAWLWPQRETIRKTARTFATVTALAKEYPEFIFACSQAQQYAWVKQHQPVIFERIAANVKSGQWAPVGGMWVESDANLPGGEALARQLIHGKRFFLDEFDYECEEVWLPDSFGYTAAFPQLARLAGAKWFLTQKMSWNQTNKMPHHTFWWEGIDGTRVFTHLPPVDTYNSEFSGREMAYAVANYAEKGRGTKSLVPFGYGDGGGGPTREMLERARRLKDLEGTAKVVIEKPGEFFRAAQEEYPDAPVWSGEMYLELHRATYTTQARTKAGNRRSEHLLREAELWAATAAVAGTFDYPYQAFDRLWKVVLLHQFHDILPGSSIAWVHKEAEATYAAVAAELNAITDAAIAALAGEGHRKVLFNASPHLNGGVIDGNLTGISGLGAAFVSCIAAAPVTVTDRLLDNGFVRVELDDNGLFCSVTDLVNNREVLSGAGNLLQLHPDLPNYWDAWDIDAHYKRKHVDLTDVDSIKVVSDGTEGDGAIEIVRSFGSSRITQVIRVRAGTSRIDIRTEIDWHESEKILKAAFPVDVHADRSAAEIQFGHVYRSTHTNTSWDAARFEIYAHRWVHVAEQGYGVAVLNDSTYGHDISRTTREDGGTTTTVRLSLVRAPRCPDPEADQGKHVMTYALLPGASISDAVSEGYALNLPVRTAQGSVVPEPLITVDTAAIVVEAVKLADDQSGDVVVRLYEALGGRAKAMLTTSFALAGAEVTDLLERPLGSAEVTGEGIPVSLRPFQILTLRLRRAS</sequence>
<dbReference type="Gene3D" id="3.20.110.10">
    <property type="entry name" value="Glycoside hydrolase 38, N terminal domain"/>
    <property type="match status" value="1"/>
</dbReference>
<gene>
    <name evidence="6" type="ORF">JOF56_005811</name>
</gene>
<dbReference type="Pfam" id="PF01074">
    <property type="entry name" value="Glyco_hydro_38N"/>
    <property type="match status" value="1"/>
</dbReference>
<evidence type="ECO:0000256" key="4">
    <source>
        <dbReference type="ARBA" id="ARBA00023295"/>
    </source>
</evidence>
<dbReference type="InterPro" id="IPR041147">
    <property type="entry name" value="GH38_C"/>
</dbReference>
<dbReference type="InterPro" id="IPR028995">
    <property type="entry name" value="Glyco_hydro_57/38_cen_sf"/>
</dbReference>
<keyword evidence="4 6" id="KW-0326">Glycosidase</keyword>
<dbReference type="Gene3D" id="1.20.1270.50">
    <property type="entry name" value="Glycoside hydrolase family 38, central domain"/>
    <property type="match status" value="1"/>
</dbReference>
<dbReference type="InterPro" id="IPR000602">
    <property type="entry name" value="Glyco_hydro_38_N"/>
</dbReference>
<dbReference type="InterPro" id="IPR011013">
    <property type="entry name" value="Gal_mutarotase_sf_dom"/>
</dbReference>
<dbReference type="Pfam" id="PF22907">
    <property type="entry name" value="Ams1-like_1st"/>
    <property type="match status" value="1"/>
</dbReference>
<feature type="domain" description="Glycoside hydrolase family 38 central" evidence="5">
    <location>
        <begin position="513"/>
        <end position="591"/>
    </location>
</feature>
<dbReference type="CDD" id="cd10789">
    <property type="entry name" value="GH38N_AMII_ER_cytosolic"/>
    <property type="match status" value="1"/>
</dbReference>
<evidence type="ECO:0000256" key="3">
    <source>
        <dbReference type="ARBA" id="ARBA00022801"/>
    </source>
</evidence>
<dbReference type="RefSeq" id="WP_209642626.1">
    <property type="nucleotide sequence ID" value="NZ_JAGINW010000001.1"/>
</dbReference>
<evidence type="ECO:0000313" key="7">
    <source>
        <dbReference type="Proteomes" id="UP001519332"/>
    </source>
</evidence>
<evidence type="ECO:0000256" key="2">
    <source>
        <dbReference type="ARBA" id="ARBA00022723"/>
    </source>
</evidence>
<dbReference type="InterPro" id="IPR011682">
    <property type="entry name" value="Glyco_hydro_38_C"/>
</dbReference>
<dbReference type="Pfam" id="PF09261">
    <property type="entry name" value="Alpha-mann_mid"/>
    <property type="match status" value="1"/>
</dbReference>
<dbReference type="SUPFAM" id="SSF74650">
    <property type="entry name" value="Galactose mutarotase-like"/>
    <property type="match status" value="1"/>
</dbReference>
<proteinExistence type="inferred from homology"/>
<name>A0ABS4TLX8_9PSEU</name>
<dbReference type="SUPFAM" id="SSF88713">
    <property type="entry name" value="Glycoside hydrolase/deacetylase"/>
    <property type="match status" value="1"/>
</dbReference>
<accession>A0ABS4TLX8</accession>
<evidence type="ECO:0000313" key="6">
    <source>
        <dbReference type="EMBL" id="MBP2325426.1"/>
    </source>
</evidence>
<dbReference type="Pfam" id="PF07748">
    <property type="entry name" value="Glyco_hydro_38C"/>
    <property type="match status" value="1"/>
</dbReference>
<protein>
    <submittedName>
        <fullName evidence="6">Alpha-mannosidase</fullName>
        <ecNumber evidence="6">3.2.1.24</ecNumber>
    </submittedName>
</protein>
<comment type="similarity">
    <text evidence="1">Belongs to the glycosyl hydrolase 38 family.</text>
</comment>
<keyword evidence="2" id="KW-0479">Metal-binding</keyword>
<dbReference type="PANTHER" id="PTHR46017">
    <property type="entry name" value="ALPHA-MANNOSIDASE 2C1"/>
    <property type="match status" value="1"/>
</dbReference>
<dbReference type="Gene3D" id="2.70.98.30">
    <property type="entry name" value="Golgi alpha-mannosidase II, domain 4"/>
    <property type="match status" value="1"/>
</dbReference>
<dbReference type="Gene3D" id="2.60.40.2220">
    <property type="match status" value="1"/>
</dbReference>
<dbReference type="InterPro" id="IPR015341">
    <property type="entry name" value="Glyco_hydro_38_cen"/>
</dbReference>
<comment type="caution">
    <text evidence="6">The sequence shown here is derived from an EMBL/GenBank/DDBJ whole genome shotgun (WGS) entry which is preliminary data.</text>
</comment>
<dbReference type="Proteomes" id="UP001519332">
    <property type="component" value="Unassembled WGS sequence"/>
</dbReference>
<dbReference type="InterPro" id="IPR054723">
    <property type="entry name" value="Ams1-like_N"/>
</dbReference>
<dbReference type="Pfam" id="PF17677">
    <property type="entry name" value="Glyco_hydro38C2"/>
    <property type="match status" value="1"/>
</dbReference>
<organism evidence="6 7">
    <name type="scientific">Kibdelosporangium banguiense</name>
    <dbReference type="NCBI Taxonomy" id="1365924"/>
    <lineage>
        <taxon>Bacteria</taxon>
        <taxon>Bacillati</taxon>
        <taxon>Actinomycetota</taxon>
        <taxon>Actinomycetes</taxon>
        <taxon>Pseudonocardiales</taxon>
        <taxon>Pseudonocardiaceae</taxon>
        <taxon>Kibdelosporangium</taxon>
    </lineage>
</organism>
<evidence type="ECO:0000259" key="5">
    <source>
        <dbReference type="SMART" id="SM00872"/>
    </source>
</evidence>
<evidence type="ECO:0000256" key="1">
    <source>
        <dbReference type="ARBA" id="ARBA00009792"/>
    </source>
</evidence>
<dbReference type="EMBL" id="JAGINW010000001">
    <property type="protein sequence ID" value="MBP2325426.1"/>
    <property type="molecule type" value="Genomic_DNA"/>
</dbReference>
<dbReference type="SUPFAM" id="SSF88688">
    <property type="entry name" value="Families 57/38 glycoside transferase middle domain"/>
    <property type="match status" value="1"/>
</dbReference>
<dbReference type="GO" id="GO:0004559">
    <property type="term" value="F:alpha-mannosidase activity"/>
    <property type="evidence" value="ECO:0007669"/>
    <property type="project" value="UniProtKB-EC"/>
</dbReference>
<dbReference type="InterPro" id="IPR027291">
    <property type="entry name" value="Glyco_hydro_38_N_sf"/>
</dbReference>
<keyword evidence="7" id="KW-1185">Reference proteome</keyword>
<keyword evidence="3 6" id="KW-0378">Hydrolase</keyword>
<dbReference type="EC" id="3.2.1.24" evidence="6"/>
<dbReference type="PANTHER" id="PTHR46017:SF1">
    <property type="entry name" value="ALPHA-MANNOSIDASE 2C1"/>
    <property type="match status" value="1"/>
</dbReference>
<dbReference type="InterPro" id="IPR011330">
    <property type="entry name" value="Glyco_hydro/deAcase_b/a-brl"/>
</dbReference>
<dbReference type="SMART" id="SM00872">
    <property type="entry name" value="Alpha-mann_mid"/>
    <property type="match status" value="1"/>
</dbReference>
<reference evidence="6 7" key="1">
    <citation type="submission" date="2021-03" db="EMBL/GenBank/DDBJ databases">
        <title>Sequencing the genomes of 1000 actinobacteria strains.</title>
        <authorList>
            <person name="Klenk H.-P."/>
        </authorList>
    </citation>
    <scope>NUCLEOTIDE SEQUENCE [LARGE SCALE GENOMIC DNA]</scope>
    <source>
        <strain evidence="6 7">DSM 46670</strain>
    </source>
</reference>
<dbReference type="InterPro" id="IPR037094">
    <property type="entry name" value="Glyco_hydro_38_cen_sf"/>
</dbReference>